<sequence>MGKFFRKAFDIELEDSLTYPSTKTICETILKRESDIQFINTDIPVSFKQRNTTFEVKVEMARGGYILICKEVK</sequence>
<evidence type="ECO:0000313" key="1">
    <source>
        <dbReference type="EMBL" id="QMW93172.1"/>
    </source>
</evidence>
<dbReference type="AlphaFoldDB" id="A0AAP9RIT5"/>
<accession>A0AAP9RIT5</accession>
<proteinExistence type="predicted"/>
<dbReference type="Proteomes" id="UP000515243">
    <property type="component" value="Chromosome 2"/>
</dbReference>
<evidence type="ECO:0000313" key="2">
    <source>
        <dbReference type="Proteomes" id="UP000515243"/>
    </source>
</evidence>
<dbReference type="RefSeq" id="WP_035763057.1">
    <property type="nucleotide sequence ID" value="NZ_AP019717.1"/>
</dbReference>
<name>A0AAP9RIT5_CLOBU</name>
<protein>
    <submittedName>
        <fullName evidence="1">DUF4318 domain-containing protein</fullName>
    </submittedName>
</protein>
<dbReference type="EMBL" id="CP040627">
    <property type="protein sequence ID" value="QMW93172.1"/>
    <property type="molecule type" value="Genomic_DNA"/>
</dbReference>
<organism evidence="1 2">
    <name type="scientific">Clostridium butyricum</name>
    <dbReference type="NCBI Taxonomy" id="1492"/>
    <lineage>
        <taxon>Bacteria</taxon>
        <taxon>Bacillati</taxon>
        <taxon>Bacillota</taxon>
        <taxon>Clostridia</taxon>
        <taxon>Eubacteriales</taxon>
        <taxon>Clostridiaceae</taxon>
        <taxon>Clostridium</taxon>
    </lineage>
</organism>
<dbReference type="GeneID" id="92946483"/>
<gene>
    <name evidence="1" type="ORF">FF104_19870</name>
</gene>
<reference evidence="1 2" key="1">
    <citation type="submission" date="2019-05" db="EMBL/GenBank/DDBJ databases">
        <authorList>
            <person name="Schori C."/>
            <person name="Ahrens C."/>
        </authorList>
    </citation>
    <scope>NUCLEOTIDE SEQUENCE [LARGE SCALE GENOMIC DNA]</scope>
    <source>
        <strain evidence="1 2">DSM 10702</strain>
    </source>
</reference>